<organism evidence="1 2">
    <name type="scientific">Nocardia tenerifensis</name>
    <dbReference type="NCBI Taxonomy" id="228006"/>
    <lineage>
        <taxon>Bacteria</taxon>
        <taxon>Bacillati</taxon>
        <taxon>Actinomycetota</taxon>
        <taxon>Actinomycetes</taxon>
        <taxon>Mycobacteriales</taxon>
        <taxon>Nocardiaceae</taxon>
        <taxon>Nocardia</taxon>
    </lineage>
</organism>
<evidence type="ECO:0000313" key="2">
    <source>
        <dbReference type="Proteomes" id="UP000247569"/>
    </source>
</evidence>
<dbReference type="InterPro" id="IPR032710">
    <property type="entry name" value="NTF2-like_dom_sf"/>
</dbReference>
<reference evidence="1 2" key="1">
    <citation type="submission" date="2018-05" db="EMBL/GenBank/DDBJ databases">
        <title>Genomic Encyclopedia of Type Strains, Phase IV (KMG-IV): sequencing the most valuable type-strain genomes for metagenomic binning, comparative biology and taxonomic classification.</title>
        <authorList>
            <person name="Goeker M."/>
        </authorList>
    </citation>
    <scope>NUCLEOTIDE SEQUENCE [LARGE SCALE GENOMIC DNA]</scope>
    <source>
        <strain evidence="1 2">DSM 44704</strain>
    </source>
</reference>
<sequence length="174" mass="18695">MIGYRCAPNSFDCPLVSTGVLAASLGRGGRALEYAADMSASDALDPAVEVEAVHALLSTWLGTDAGPEVLERFAATQHDTFSMVTTSGARVSRSELLSSLRRARNSQPGLDIEISETEVLLTEGNVTVVRFMERHHVGGKHADRWTTAVLTTSGNPLRYSWRVLHETAVAPADS</sequence>
<dbReference type="Proteomes" id="UP000247569">
    <property type="component" value="Unassembled WGS sequence"/>
</dbReference>
<dbReference type="Gene3D" id="3.10.450.50">
    <property type="match status" value="1"/>
</dbReference>
<protein>
    <recommendedName>
        <fullName evidence="3">DUF4440 domain-containing protein</fullName>
    </recommendedName>
</protein>
<dbReference type="SUPFAM" id="SSF54427">
    <property type="entry name" value="NTF2-like"/>
    <property type="match status" value="1"/>
</dbReference>
<gene>
    <name evidence="1" type="ORF">DFR70_10539</name>
</gene>
<evidence type="ECO:0000313" key="1">
    <source>
        <dbReference type="EMBL" id="PXX63859.1"/>
    </source>
</evidence>
<dbReference type="AlphaFoldDB" id="A0A318JZI8"/>
<accession>A0A318JZI8</accession>
<comment type="caution">
    <text evidence="1">The sequence shown here is derived from an EMBL/GenBank/DDBJ whole genome shotgun (WGS) entry which is preliminary data.</text>
</comment>
<name>A0A318JZI8_9NOCA</name>
<evidence type="ECO:0008006" key="3">
    <source>
        <dbReference type="Google" id="ProtNLM"/>
    </source>
</evidence>
<keyword evidence="2" id="KW-1185">Reference proteome</keyword>
<dbReference type="EMBL" id="QJKF01000005">
    <property type="protein sequence ID" value="PXX63859.1"/>
    <property type="molecule type" value="Genomic_DNA"/>
</dbReference>
<proteinExistence type="predicted"/>